<evidence type="ECO:0000256" key="4">
    <source>
        <dbReference type="SAM" id="Phobius"/>
    </source>
</evidence>
<evidence type="ECO:0000313" key="6">
    <source>
        <dbReference type="EMBL" id="KAJ9187472.1"/>
    </source>
</evidence>
<dbReference type="InterPro" id="IPR018247">
    <property type="entry name" value="EF_Hand_1_Ca_BS"/>
</dbReference>
<gene>
    <name evidence="6" type="ORF">P3X46_002927</name>
</gene>
<reference evidence="6" key="1">
    <citation type="journal article" date="2023" name="Plant Biotechnol. J.">
        <title>Chromosome-level wild Hevea brasiliensis genome provides new tools for genomic-assisted breeding and valuable loci to elevate rubber yield.</title>
        <authorList>
            <person name="Cheng H."/>
            <person name="Song X."/>
            <person name="Hu Y."/>
            <person name="Wu T."/>
            <person name="Yang Q."/>
            <person name="An Z."/>
            <person name="Feng S."/>
            <person name="Deng Z."/>
            <person name="Wu W."/>
            <person name="Zeng X."/>
            <person name="Tu M."/>
            <person name="Wang X."/>
            <person name="Huang H."/>
        </authorList>
    </citation>
    <scope>NUCLEOTIDE SEQUENCE</scope>
    <source>
        <strain evidence="6">MT/VB/25A 57/8</strain>
    </source>
</reference>
<proteinExistence type="predicted"/>
<evidence type="ECO:0000313" key="7">
    <source>
        <dbReference type="Proteomes" id="UP001174677"/>
    </source>
</evidence>
<keyword evidence="7" id="KW-1185">Reference proteome</keyword>
<keyword evidence="4" id="KW-0812">Transmembrane</keyword>
<dbReference type="Proteomes" id="UP001174677">
    <property type="component" value="Chromosome 2"/>
</dbReference>
<organism evidence="6 7">
    <name type="scientific">Hevea brasiliensis</name>
    <name type="common">Para rubber tree</name>
    <name type="synonym">Siphonia brasiliensis</name>
    <dbReference type="NCBI Taxonomy" id="3981"/>
    <lineage>
        <taxon>Eukaryota</taxon>
        <taxon>Viridiplantae</taxon>
        <taxon>Streptophyta</taxon>
        <taxon>Embryophyta</taxon>
        <taxon>Tracheophyta</taxon>
        <taxon>Spermatophyta</taxon>
        <taxon>Magnoliopsida</taxon>
        <taxon>eudicotyledons</taxon>
        <taxon>Gunneridae</taxon>
        <taxon>Pentapetalae</taxon>
        <taxon>rosids</taxon>
        <taxon>fabids</taxon>
        <taxon>Malpighiales</taxon>
        <taxon>Euphorbiaceae</taxon>
        <taxon>Crotonoideae</taxon>
        <taxon>Micrandreae</taxon>
        <taxon>Hevea</taxon>
    </lineage>
</organism>
<evidence type="ECO:0000256" key="2">
    <source>
        <dbReference type="ARBA" id="ARBA00022737"/>
    </source>
</evidence>
<protein>
    <recommendedName>
        <fullName evidence="5">EF-hand domain-containing protein</fullName>
    </recommendedName>
</protein>
<feature type="transmembrane region" description="Helical" evidence="4">
    <location>
        <begin position="20"/>
        <end position="43"/>
    </location>
</feature>
<dbReference type="PROSITE" id="PS50222">
    <property type="entry name" value="EF_HAND_2"/>
    <property type="match status" value="1"/>
</dbReference>
<evidence type="ECO:0000259" key="5">
    <source>
        <dbReference type="PROSITE" id="PS50222"/>
    </source>
</evidence>
<keyword evidence="4" id="KW-0472">Membrane</keyword>
<dbReference type="InterPro" id="IPR002048">
    <property type="entry name" value="EF_hand_dom"/>
</dbReference>
<dbReference type="InterPro" id="IPR039647">
    <property type="entry name" value="EF_hand_pair_protein_CML-like"/>
</dbReference>
<keyword evidence="2" id="KW-0677">Repeat</keyword>
<comment type="caution">
    <text evidence="6">The sequence shown here is derived from an EMBL/GenBank/DDBJ whole genome shotgun (WGS) entry which is preliminary data.</text>
</comment>
<name>A0ABQ9N4J5_HEVBR</name>
<keyword evidence="3" id="KW-0106">Calcium</keyword>
<dbReference type="PANTHER" id="PTHR10891">
    <property type="entry name" value="EF-HAND CALCIUM-BINDING DOMAIN CONTAINING PROTEIN"/>
    <property type="match status" value="1"/>
</dbReference>
<dbReference type="CDD" id="cd00051">
    <property type="entry name" value="EFh"/>
    <property type="match status" value="1"/>
</dbReference>
<evidence type="ECO:0000256" key="3">
    <source>
        <dbReference type="ARBA" id="ARBA00022837"/>
    </source>
</evidence>
<sequence length="178" mass="20490">MEKVTSNAISTRLKFIHDGILNTLYGILSDVFLFYFQPLVNFIRSRLKASTKIAKEHQEKLLISGGDMKMVMDRLGIQQCDSDDDLQERYDARELSRLFEEHEPSLEEVKDAFDIFDENKDGFIDGKDLHRVLCCLGFINEGSKVDKCTEMISAVQKYGSDGKIDFNEFAIFMEKCFC</sequence>
<feature type="domain" description="EF-hand" evidence="5">
    <location>
        <begin position="104"/>
        <end position="139"/>
    </location>
</feature>
<dbReference type="SUPFAM" id="SSF47473">
    <property type="entry name" value="EF-hand"/>
    <property type="match status" value="1"/>
</dbReference>
<evidence type="ECO:0000256" key="1">
    <source>
        <dbReference type="ARBA" id="ARBA00022723"/>
    </source>
</evidence>
<accession>A0ABQ9N4J5</accession>
<dbReference type="InterPro" id="IPR011992">
    <property type="entry name" value="EF-hand-dom_pair"/>
</dbReference>
<dbReference type="SMART" id="SM00054">
    <property type="entry name" value="EFh"/>
    <property type="match status" value="2"/>
</dbReference>
<dbReference type="Pfam" id="PF13499">
    <property type="entry name" value="EF-hand_7"/>
    <property type="match status" value="1"/>
</dbReference>
<dbReference type="Gene3D" id="1.10.238.10">
    <property type="entry name" value="EF-hand"/>
    <property type="match status" value="1"/>
</dbReference>
<keyword evidence="4" id="KW-1133">Transmembrane helix</keyword>
<keyword evidence="1" id="KW-0479">Metal-binding</keyword>
<dbReference type="PROSITE" id="PS00018">
    <property type="entry name" value="EF_HAND_1"/>
    <property type="match status" value="1"/>
</dbReference>
<dbReference type="EMBL" id="JARPOI010000002">
    <property type="protein sequence ID" value="KAJ9187472.1"/>
    <property type="molecule type" value="Genomic_DNA"/>
</dbReference>